<dbReference type="PANTHER" id="PTHR31987:SF1">
    <property type="entry name" value="GLUTAMINASE A"/>
    <property type="match status" value="1"/>
</dbReference>
<dbReference type="InterPro" id="IPR032514">
    <property type="entry name" value="GtaA_central"/>
</dbReference>
<dbReference type="Pfam" id="PF16334">
    <property type="entry name" value="DUF4964"/>
    <property type="match status" value="1"/>
</dbReference>
<reference evidence="4" key="1">
    <citation type="journal article" date="2020" name="Stud. Mycol.">
        <title>101 Dothideomycetes genomes: a test case for predicting lifestyles and emergence of pathogens.</title>
        <authorList>
            <person name="Haridas S."/>
            <person name="Albert R."/>
            <person name="Binder M."/>
            <person name="Bloem J."/>
            <person name="Labutti K."/>
            <person name="Salamov A."/>
            <person name="Andreopoulos B."/>
            <person name="Baker S."/>
            <person name="Barry K."/>
            <person name="Bills G."/>
            <person name="Bluhm B."/>
            <person name="Cannon C."/>
            <person name="Castanera R."/>
            <person name="Culley D."/>
            <person name="Daum C."/>
            <person name="Ezra D."/>
            <person name="Gonzalez J."/>
            <person name="Henrissat B."/>
            <person name="Kuo A."/>
            <person name="Liang C."/>
            <person name="Lipzen A."/>
            <person name="Lutzoni F."/>
            <person name="Magnuson J."/>
            <person name="Mondo S."/>
            <person name="Nolan M."/>
            <person name="Ohm R."/>
            <person name="Pangilinan J."/>
            <person name="Park H.-J."/>
            <person name="Ramirez L."/>
            <person name="Alfaro M."/>
            <person name="Sun H."/>
            <person name="Tritt A."/>
            <person name="Yoshinaga Y."/>
            <person name="Zwiers L.-H."/>
            <person name="Turgeon B."/>
            <person name="Goodwin S."/>
            <person name="Spatafora J."/>
            <person name="Crous P."/>
            <person name="Grigoriev I."/>
        </authorList>
    </citation>
    <scope>NUCLEOTIDE SEQUENCE</scope>
    <source>
        <strain evidence="4">CBS 121410</strain>
    </source>
</reference>
<dbReference type="InterPro" id="IPR012341">
    <property type="entry name" value="6hp_glycosidase-like_sf"/>
</dbReference>
<dbReference type="Pfam" id="PF17168">
    <property type="entry name" value="DUF5127"/>
    <property type="match status" value="1"/>
</dbReference>
<evidence type="ECO:0000313" key="4">
    <source>
        <dbReference type="EMBL" id="KAF2087351.1"/>
    </source>
</evidence>
<dbReference type="PANTHER" id="PTHR31987">
    <property type="entry name" value="GLUTAMINASE A-RELATED"/>
    <property type="match status" value="1"/>
</dbReference>
<evidence type="ECO:0000259" key="3">
    <source>
        <dbReference type="Pfam" id="PF17168"/>
    </source>
</evidence>
<dbReference type="Pfam" id="PF16335">
    <property type="entry name" value="GtaA_6_Hairpin"/>
    <property type="match status" value="1"/>
</dbReference>
<dbReference type="InterPro" id="IPR032515">
    <property type="entry name" value="DUF4964"/>
</dbReference>
<dbReference type="AlphaFoldDB" id="A0A9P4HXG4"/>
<dbReference type="InterPro" id="IPR052743">
    <property type="entry name" value="Glutaminase_GtaA"/>
</dbReference>
<accession>A0A9P4HXG4</accession>
<dbReference type="InterPro" id="IPR008928">
    <property type="entry name" value="6-hairpin_glycosidase_sf"/>
</dbReference>
<feature type="domain" description="Glutaminase A central" evidence="2">
    <location>
        <begin position="317"/>
        <end position="676"/>
    </location>
</feature>
<proteinExistence type="predicted"/>
<dbReference type="GO" id="GO:0003824">
    <property type="term" value="F:catalytic activity"/>
    <property type="evidence" value="ECO:0007669"/>
    <property type="project" value="UniProtKB-ARBA"/>
</dbReference>
<evidence type="ECO:0000259" key="2">
    <source>
        <dbReference type="Pfam" id="PF16335"/>
    </source>
</evidence>
<dbReference type="Gene3D" id="1.50.10.10">
    <property type="match status" value="1"/>
</dbReference>
<dbReference type="InterPro" id="IPR033433">
    <property type="entry name" value="GtaA_N"/>
</dbReference>
<protein>
    <submittedName>
        <fullName evidence="4">DUF1793-domain-containing protein</fullName>
    </submittedName>
</protein>
<gene>
    <name evidence="4" type="ORF">K490DRAFT_41945</name>
</gene>
<dbReference type="OrthoDB" id="431715at2759"/>
<organism evidence="4 5">
    <name type="scientific">Saccharata proteae CBS 121410</name>
    <dbReference type="NCBI Taxonomy" id="1314787"/>
    <lineage>
        <taxon>Eukaryota</taxon>
        <taxon>Fungi</taxon>
        <taxon>Dikarya</taxon>
        <taxon>Ascomycota</taxon>
        <taxon>Pezizomycotina</taxon>
        <taxon>Dothideomycetes</taxon>
        <taxon>Dothideomycetes incertae sedis</taxon>
        <taxon>Botryosphaeriales</taxon>
        <taxon>Saccharataceae</taxon>
        <taxon>Saccharata</taxon>
    </lineage>
</organism>
<evidence type="ECO:0000259" key="1">
    <source>
        <dbReference type="Pfam" id="PF16334"/>
    </source>
</evidence>
<comment type="caution">
    <text evidence="4">The sequence shown here is derived from an EMBL/GenBank/DDBJ whole genome shotgun (WGS) entry which is preliminary data.</text>
</comment>
<dbReference type="EMBL" id="ML978720">
    <property type="protein sequence ID" value="KAF2087351.1"/>
    <property type="molecule type" value="Genomic_DNA"/>
</dbReference>
<sequence length="746" mass="81539">YSPARPPAVPLAVRSPYTNAWSSTADNGTLNTSPVIFWTGQTIGWEGIITVDGISYEWLGNGLSALPSVPQVKSATPLTVSYDSQYSNFTFQAGPVELTASFLSAVIPQDLCRTSIPLSYLEVSYRSTDNATHSVQIYNDVDDTWLNYDGSAAVDYGFFADQQTVTPNTTFNSDSEFTYSELNDFPQWGNFSYATSPGASTNFTYQSGPSLDLRFQYIMNQYLSGAMVSNGTDQIFAYSHDFGASLSGSVLYTVGTIQEPQINLITQEGLQDLSAWWASDECYGPDQLMLISTHYGDYAASQQMAAQFDTRLRADAQSYYSIVALSARQVMGAYVLTSPPIFSCGNASSKYNSSEPFMFQKEISSDGNVNTVDVLYPAMPFFLYVNPAMLRYTLNPLFLNQEAGYYPRAYSMHDLGSNFPNATGHPKADDEQMPVEESGNMILMTYAYYKFSGDANYLSEHYDKLFQWAGFLTEYTLIPTNQLSTDDFLGSLSNQTNLAIKGIVGLGAMSSIASITGHAADATNFSTTTTSYYQQWENLAIDPSGTHTILAYQWRSSWGLLYNTYPDKLLSLGVVSQAVYDMQSTYYPTVSQIYGIPLDNRHSITKSDWELWTAATCSAPTRRLFVNALAYWLNNTSTNLPTTDLYDTIGTGGYPDSDVTARFINRPVVGGHYSLLAMLRAGEDAATGTSVEAGLLANSSDTVEGASSLPVLPMVKPTAAPTWRVLSGSFLSTSSAIASTSVTSVA</sequence>
<feature type="domain" description="DUF4964" evidence="1">
    <location>
        <begin position="5"/>
        <end position="61"/>
    </location>
</feature>
<feature type="domain" description="Glutaminase A N-terminal" evidence="3">
    <location>
        <begin position="87"/>
        <end position="315"/>
    </location>
</feature>
<name>A0A9P4HXG4_9PEZI</name>
<dbReference type="Proteomes" id="UP000799776">
    <property type="component" value="Unassembled WGS sequence"/>
</dbReference>
<dbReference type="GO" id="GO:0005975">
    <property type="term" value="P:carbohydrate metabolic process"/>
    <property type="evidence" value="ECO:0007669"/>
    <property type="project" value="InterPro"/>
</dbReference>
<feature type="non-terminal residue" evidence="4">
    <location>
        <position position="1"/>
    </location>
</feature>
<keyword evidence="5" id="KW-1185">Reference proteome</keyword>
<evidence type="ECO:0000313" key="5">
    <source>
        <dbReference type="Proteomes" id="UP000799776"/>
    </source>
</evidence>
<dbReference type="SUPFAM" id="SSF48208">
    <property type="entry name" value="Six-hairpin glycosidases"/>
    <property type="match status" value="1"/>
</dbReference>